<accession>A0ACC3B2F4</accession>
<sequence>MARVFLTGASGYIGGDVLHALKLAFPQFEYTALLRDSTKADQVTKAYPDVRVVHGDLDATSLIEEEARRADIVIHAANNKHVKSVEAISRGLSAPGRNKNGVWLQVSGAALLSIADIEKKTFGEFSDKVYSDLDGVEELRAHIRRYSATRIVDNYLLNLPASPTQPRTALIFPPIIYGRGRGPVNQRSIQIPELARVSIQRRGGFQVEKGESIWSSVHIADLSKIFVKLVEQALQGDNDALWNENGLYFPGRGALPWKAISGHVTQELHRLGLVDSTSVNAISHDEADTLMPAGSIFWGTNARQLSQRAPSLLGWAPKEKSLEEDIPDTVQLEAKRLGLK</sequence>
<evidence type="ECO:0000313" key="2">
    <source>
        <dbReference type="Proteomes" id="UP001177260"/>
    </source>
</evidence>
<keyword evidence="2" id="KW-1185">Reference proteome</keyword>
<evidence type="ECO:0000313" key="1">
    <source>
        <dbReference type="EMBL" id="KAK1144458.1"/>
    </source>
</evidence>
<gene>
    <name evidence="1" type="ORF">N8T08_005330</name>
</gene>
<dbReference type="Proteomes" id="UP001177260">
    <property type="component" value="Unassembled WGS sequence"/>
</dbReference>
<proteinExistence type="predicted"/>
<dbReference type="EMBL" id="JAOPJF010000030">
    <property type="protein sequence ID" value="KAK1144458.1"/>
    <property type="molecule type" value="Genomic_DNA"/>
</dbReference>
<comment type="caution">
    <text evidence="1">The sequence shown here is derived from an EMBL/GenBank/DDBJ whole genome shotgun (WGS) entry which is preliminary data.</text>
</comment>
<organism evidence="1 2">
    <name type="scientific">Aspergillus melleus</name>
    <dbReference type="NCBI Taxonomy" id="138277"/>
    <lineage>
        <taxon>Eukaryota</taxon>
        <taxon>Fungi</taxon>
        <taxon>Dikarya</taxon>
        <taxon>Ascomycota</taxon>
        <taxon>Pezizomycotina</taxon>
        <taxon>Eurotiomycetes</taxon>
        <taxon>Eurotiomycetidae</taxon>
        <taxon>Eurotiales</taxon>
        <taxon>Aspergillaceae</taxon>
        <taxon>Aspergillus</taxon>
        <taxon>Aspergillus subgen. Circumdati</taxon>
    </lineage>
</organism>
<protein>
    <submittedName>
        <fullName evidence="1">Uncharacterized protein</fullName>
    </submittedName>
</protein>
<reference evidence="1 2" key="1">
    <citation type="journal article" date="2023" name="ACS Omega">
        <title>Identification of the Neoaspergillic Acid Biosynthesis Gene Cluster by Establishing an In Vitro CRISPR-Ribonucleoprotein Genetic System in Aspergillus melleus.</title>
        <authorList>
            <person name="Yuan B."/>
            <person name="Grau M.F."/>
            <person name="Murata R.M."/>
            <person name="Torok T."/>
            <person name="Venkateswaran K."/>
            <person name="Stajich J.E."/>
            <person name="Wang C.C.C."/>
        </authorList>
    </citation>
    <scope>NUCLEOTIDE SEQUENCE [LARGE SCALE GENOMIC DNA]</scope>
    <source>
        <strain evidence="1 2">IMV 1140</strain>
    </source>
</reference>
<name>A0ACC3B2F4_9EURO</name>